<protein>
    <submittedName>
        <fullName evidence="1">Uncharacterized protein</fullName>
    </submittedName>
</protein>
<dbReference type="STRING" id="930146.SAMN05192533_1064"/>
<dbReference type="SUPFAM" id="SSF69118">
    <property type="entry name" value="AhpD-like"/>
    <property type="match status" value="1"/>
</dbReference>
<gene>
    <name evidence="1" type="ORF">SAMN05192533_1064</name>
</gene>
<keyword evidence="2" id="KW-1185">Reference proteome</keyword>
<dbReference type="RefSeq" id="WP_090744289.1">
    <property type="nucleotide sequence ID" value="NZ_FOBW01000006.1"/>
</dbReference>
<proteinExistence type="predicted"/>
<organism evidence="1 2">
    <name type="scientific">Mesobacillus persicus</name>
    <dbReference type="NCBI Taxonomy" id="930146"/>
    <lineage>
        <taxon>Bacteria</taxon>
        <taxon>Bacillati</taxon>
        <taxon>Bacillota</taxon>
        <taxon>Bacilli</taxon>
        <taxon>Bacillales</taxon>
        <taxon>Bacillaceae</taxon>
        <taxon>Mesobacillus</taxon>
    </lineage>
</organism>
<dbReference type="EMBL" id="FOBW01000006">
    <property type="protein sequence ID" value="SEM80979.1"/>
    <property type="molecule type" value="Genomic_DNA"/>
</dbReference>
<evidence type="ECO:0000313" key="1">
    <source>
        <dbReference type="EMBL" id="SEM80979.1"/>
    </source>
</evidence>
<sequence length="106" mass="12311">MLGRGIGLSKDKVEHLRSWRESKVYTDVERLVLEYTEQLATDVRIDDEMYARLQEHFTQRQILVLCTTVGVAGMINRIHGTFKTELEEFTTSRPKVQESIGKLLEK</sequence>
<dbReference type="Proteomes" id="UP000198553">
    <property type="component" value="Unassembled WGS sequence"/>
</dbReference>
<dbReference type="Gene3D" id="1.20.1290.10">
    <property type="entry name" value="AhpD-like"/>
    <property type="match status" value="1"/>
</dbReference>
<dbReference type="PANTHER" id="PTHR34846:SF11">
    <property type="entry name" value="4-CARBOXYMUCONOLACTONE DECARBOXYLASE FAMILY PROTEIN (AFU_ORTHOLOGUE AFUA_6G11590)"/>
    <property type="match status" value="1"/>
</dbReference>
<dbReference type="PANTHER" id="PTHR34846">
    <property type="entry name" value="4-CARBOXYMUCONOLACTONE DECARBOXYLASE FAMILY PROTEIN (AFU_ORTHOLOGUE AFUA_6G11590)"/>
    <property type="match status" value="1"/>
</dbReference>
<evidence type="ECO:0000313" key="2">
    <source>
        <dbReference type="Proteomes" id="UP000198553"/>
    </source>
</evidence>
<dbReference type="OrthoDB" id="9801997at2"/>
<name>A0A1H8BEV4_9BACI</name>
<dbReference type="InterPro" id="IPR029032">
    <property type="entry name" value="AhpD-like"/>
</dbReference>
<accession>A0A1H8BEV4</accession>
<dbReference type="AlphaFoldDB" id="A0A1H8BEV4"/>
<reference evidence="2" key="1">
    <citation type="submission" date="2016-10" db="EMBL/GenBank/DDBJ databases">
        <authorList>
            <person name="Varghese N."/>
            <person name="Submissions S."/>
        </authorList>
    </citation>
    <scope>NUCLEOTIDE SEQUENCE [LARGE SCALE GENOMIC DNA]</scope>
    <source>
        <strain evidence="2">B48,IBRC-M 10115,DSM 25386,CECT 8001</strain>
    </source>
</reference>